<feature type="region of interest" description="Disordered" evidence="1">
    <location>
        <begin position="351"/>
        <end position="380"/>
    </location>
</feature>
<evidence type="ECO:0000256" key="1">
    <source>
        <dbReference type="SAM" id="MobiDB-lite"/>
    </source>
</evidence>
<dbReference type="Proteomes" id="UP000790347">
    <property type="component" value="Unassembled WGS sequence"/>
</dbReference>
<accession>A0A922KUQ4</accession>
<organism evidence="2 3">
    <name type="scientific">Dermatophagoides farinae</name>
    <name type="common">American house dust mite</name>
    <dbReference type="NCBI Taxonomy" id="6954"/>
    <lineage>
        <taxon>Eukaryota</taxon>
        <taxon>Metazoa</taxon>
        <taxon>Ecdysozoa</taxon>
        <taxon>Arthropoda</taxon>
        <taxon>Chelicerata</taxon>
        <taxon>Arachnida</taxon>
        <taxon>Acari</taxon>
        <taxon>Acariformes</taxon>
        <taxon>Sarcoptiformes</taxon>
        <taxon>Astigmata</taxon>
        <taxon>Psoroptidia</taxon>
        <taxon>Analgoidea</taxon>
        <taxon>Pyroglyphidae</taxon>
        <taxon>Dermatophagoidinae</taxon>
        <taxon>Dermatophagoides</taxon>
    </lineage>
</organism>
<feature type="compositionally biased region" description="Low complexity" evidence="1">
    <location>
        <begin position="351"/>
        <end position="366"/>
    </location>
</feature>
<name>A0A922KUQ4_DERFA</name>
<reference evidence="2" key="2">
    <citation type="journal article" date="2022" name="Res Sq">
        <title>Comparative Genomics Reveals Insights into the Divergent Evolution of Astigmatic Mites and Household Pest Adaptations.</title>
        <authorList>
            <person name="Xiong Q."/>
            <person name="Wan A.T.-Y."/>
            <person name="Liu X.-Y."/>
            <person name="Fung C.S.-H."/>
            <person name="Xiao X."/>
            <person name="Malainual N."/>
            <person name="Hou J."/>
            <person name="Wang L."/>
            <person name="Wang M."/>
            <person name="Yang K."/>
            <person name="Cui Y."/>
            <person name="Leung E."/>
            <person name="Nong W."/>
            <person name="Shin S.-K."/>
            <person name="Au S."/>
            <person name="Jeong K.Y."/>
            <person name="Chew F.T."/>
            <person name="Hui J."/>
            <person name="Leung T.F."/>
            <person name="Tungtrongchitr A."/>
            <person name="Zhong N."/>
            <person name="Liu Z."/>
            <person name="Tsui S."/>
        </authorList>
    </citation>
    <scope>NUCLEOTIDE SEQUENCE</scope>
    <source>
        <strain evidence="2">Derf</strain>
        <tissue evidence="2">Whole organism</tissue>
    </source>
</reference>
<sequence length="399" mass="44722">MVPYIGTAPTTNTDTIVESNQNVKNHRPSLISPARAIKMNRYRQSSSMKFQVPINSTRHRIKFGFDELNLTANDQQPQIEVPTNSRDRTPLSLVFRSSSSPLAIRHSQDHSFGSTSLHVENEQQKSSSSSSQSTTNEQQQQQFTGYQLIEPLSMVEKPKPIQEIVPVLIIPEVFPIAITQHPNYYHHHHQQQQPKLINDNNVINQQQQQPNSETLKAIEHMIVAQDLSSYLYEPLLLASLTDQVIIEPPTPAAAPAASINNNGYVPVLQPPTSPSLPVAGNTQIWTTEHTYSPPSSTTMVSPPPPSPLLSSSSSSSGYQTLSLENYLKMSQLNPEELIIPTWATATAIAMQNHPQSQQQHQQQQEQVQHDNYDNQLQQSQSQQQQVKIAIFDMRQHSSL</sequence>
<keyword evidence="3" id="KW-1185">Reference proteome</keyword>
<feature type="region of interest" description="Disordered" evidence="1">
    <location>
        <begin position="106"/>
        <end position="141"/>
    </location>
</feature>
<feature type="compositionally biased region" description="Low complexity" evidence="1">
    <location>
        <begin position="124"/>
        <end position="141"/>
    </location>
</feature>
<evidence type="ECO:0000313" key="2">
    <source>
        <dbReference type="EMBL" id="KAH9493901.1"/>
    </source>
</evidence>
<proteinExistence type="predicted"/>
<dbReference type="EMBL" id="ASGP02000008">
    <property type="protein sequence ID" value="KAH9493901.1"/>
    <property type="molecule type" value="Genomic_DNA"/>
</dbReference>
<gene>
    <name evidence="2" type="ORF">DERF_014627</name>
</gene>
<comment type="caution">
    <text evidence="2">The sequence shown here is derived from an EMBL/GenBank/DDBJ whole genome shotgun (WGS) entry which is preliminary data.</text>
</comment>
<dbReference type="AlphaFoldDB" id="A0A922KUQ4"/>
<reference evidence="2" key="1">
    <citation type="submission" date="2013-05" db="EMBL/GenBank/DDBJ databases">
        <authorList>
            <person name="Yim A.K.Y."/>
            <person name="Chan T.F."/>
            <person name="Ji K.M."/>
            <person name="Liu X.Y."/>
            <person name="Zhou J.W."/>
            <person name="Li R.Q."/>
            <person name="Yang K.Y."/>
            <person name="Li J."/>
            <person name="Li M."/>
            <person name="Law P.T.W."/>
            <person name="Wu Y.L."/>
            <person name="Cai Z.L."/>
            <person name="Qin H."/>
            <person name="Bao Y."/>
            <person name="Leung R.K.K."/>
            <person name="Ng P.K.S."/>
            <person name="Zou J."/>
            <person name="Zhong X.J."/>
            <person name="Ran P.X."/>
            <person name="Zhong N.S."/>
            <person name="Liu Z.G."/>
            <person name="Tsui S.K.W."/>
        </authorList>
    </citation>
    <scope>NUCLEOTIDE SEQUENCE</scope>
    <source>
        <strain evidence="2">Derf</strain>
        <tissue evidence="2">Whole organism</tissue>
    </source>
</reference>
<protein>
    <submittedName>
        <fullName evidence="2">Uncharacterized protein</fullName>
    </submittedName>
</protein>
<feature type="region of interest" description="Disordered" evidence="1">
    <location>
        <begin position="287"/>
        <end position="315"/>
    </location>
</feature>
<evidence type="ECO:0000313" key="3">
    <source>
        <dbReference type="Proteomes" id="UP000790347"/>
    </source>
</evidence>